<accession>A0A7W8P4T6</accession>
<evidence type="ECO:0000313" key="1">
    <source>
        <dbReference type="EMBL" id="MBB5404759.1"/>
    </source>
</evidence>
<protein>
    <submittedName>
        <fullName evidence="1">Uncharacterized protein</fullName>
    </submittedName>
</protein>
<sequence>MMADKSQPNSAPFLLIVGELPALRSQERGNRDISETEISSGSTEVRRIDVRFHFDA</sequence>
<dbReference type="EMBL" id="JACHDE010000022">
    <property type="protein sequence ID" value="MBB5404759.1"/>
    <property type="molecule type" value="Genomic_DNA"/>
</dbReference>
<dbReference type="AlphaFoldDB" id="A0A7W8P4T6"/>
<evidence type="ECO:0000313" key="2">
    <source>
        <dbReference type="Proteomes" id="UP000592820"/>
    </source>
</evidence>
<dbReference type="RefSeq" id="WP_221314140.1">
    <property type="nucleotide sequence ID" value="NZ_JACHDE010000022.1"/>
</dbReference>
<gene>
    <name evidence="1" type="ORF">HDG41_006855</name>
</gene>
<comment type="caution">
    <text evidence="1">The sequence shown here is derived from an EMBL/GenBank/DDBJ whole genome shotgun (WGS) entry which is preliminary data.</text>
</comment>
<dbReference type="Proteomes" id="UP000592820">
    <property type="component" value="Unassembled WGS sequence"/>
</dbReference>
<reference evidence="1 2" key="1">
    <citation type="submission" date="2020-08" db="EMBL/GenBank/DDBJ databases">
        <title>Genomic Encyclopedia of Type Strains, Phase IV (KMG-V): Genome sequencing to study the core and pangenomes of soil and plant-associated prokaryotes.</title>
        <authorList>
            <person name="Whitman W."/>
        </authorList>
    </citation>
    <scope>NUCLEOTIDE SEQUENCE [LARGE SCALE GENOMIC DNA]</scope>
    <source>
        <strain evidence="1 2">JPY162</strain>
    </source>
</reference>
<name>A0A7W8P4T6_9BURK</name>
<organism evidence="1 2">
    <name type="scientific">Paraburkholderia youngii</name>
    <dbReference type="NCBI Taxonomy" id="2782701"/>
    <lineage>
        <taxon>Bacteria</taxon>
        <taxon>Pseudomonadati</taxon>
        <taxon>Pseudomonadota</taxon>
        <taxon>Betaproteobacteria</taxon>
        <taxon>Burkholderiales</taxon>
        <taxon>Burkholderiaceae</taxon>
        <taxon>Paraburkholderia</taxon>
    </lineage>
</organism>
<proteinExistence type="predicted"/>